<protein>
    <submittedName>
        <fullName evidence="1">Uncharacterized protein</fullName>
    </submittedName>
</protein>
<proteinExistence type="predicted"/>
<evidence type="ECO:0000313" key="1">
    <source>
        <dbReference type="EMBL" id="OWF50571.1"/>
    </source>
</evidence>
<comment type="caution">
    <text evidence="1">The sequence shown here is derived from an EMBL/GenBank/DDBJ whole genome shotgun (WGS) entry which is preliminary data.</text>
</comment>
<accession>A0A210QPD4</accession>
<reference evidence="1 2" key="1">
    <citation type="journal article" date="2017" name="Nat. Ecol. Evol.">
        <title>Scallop genome provides insights into evolution of bilaterian karyotype and development.</title>
        <authorList>
            <person name="Wang S."/>
            <person name="Zhang J."/>
            <person name="Jiao W."/>
            <person name="Li J."/>
            <person name="Xun X."/>
            <person name="Sun Y."/>
            <person name="Guo X."/>
            <person name="Huan P."/>
            <person name="Dong B."/>
            <person name="Zhang L."/>
            <person name="Hu X."/>
            <person name="Sun X."/>
            <person name="Wang J."/>
            <person name="Zhao C."/>
            <person name="Wang Y."/>
            <person name="Wang D."/>
            <person name="Huang X."/>
            <person name="Wang R."/>
            <person name="Lv J."/>
            <person name="Li Y."/>
            <person name="Zhang Z."/>
            <person name="Liu B."/>
            <person name="Lu W."/>
            <person name="Hui Y."/>
            <person name="Liang J."/>
            <person name="Zhou Z."/>
            <person name="Hou R."/>
            <person name="Li X."/>
            <person name="Liu Y."/>
            <person name="Li H."/>
            <person name="Ning X."/>
            <person name="Lin Y."/>
            <person name="Zhao L."/>
            <person name="Xing Q."/>
            <person name="Dou J."/>
            <person name="Li Y."/>
            <person name="Mao J."/>
            <person name="Guo H."/>
            <person name="Dou H."/>
            <person name="Li T."/>
            <person name="Mu C."/>
            <person name="Jiang W."/>
            <person name="Fu Q."/>
            <person name="Fu X."/>
            <person name="Miao Y."/>
            <person name="Liu J."/>
            <person name="Yu Q."/>
            <person name="Li R."/>
            <person name="Liao H."/>
            <person name="Li X."/>
            <person name="Kong Y."/>
            <person name="Jiang Z."/>
            <person name="Chourrout D."/>
            <person name="Li R."/>
            <person name="Bao Z."/>
        </authorList>
    </citation>
    <scope>NUCLEOTIDE SEQUENCE [LARGE SCALE GENOMIC DNA]</scope>
    <source>
        <strain evidence="1 2">PY_sf001</strain>
    </source>
</reference>
<sequence length="150" mass="16954">MSRFAGKWVDDLPAGKCTNFDKFVKALELTEEEIAGYRDYTGGHLTTVNGDEWSYTYEFGGLSKTNHFKINITNPKDTDIEGNEFVNTPKLDPSNPNKMVEMTKTWRPNGSIMTTKMERTLNETGDKQYTELTHIESGVTIKSTMSKVVV</sequence>
<dbReference type="SUPFAM" id="SSF50814">
    <property type="entry name" value="Lipocalins"/>
    <property type="match status" value="1"/>
</dbReference>
<dbReference type="Proteomes" id="UP000242188">
    <property type="component" value="Unassembled WGS sequence"/>
</dbReference>
<dbReference type="InterPro" id="IPR012674">
    <property type="entry name" value="Calycin"/>
</dbReference>
<dbReference type="Gene3D" id="2.40.128.20">
    <property type="match status" value="1"/>
</dbReference>
<dbReference type="GO" id="GO:0008289">
    <property type="term" value="F:lipid binding"/>
    <property type="evidence" value="ECO:0007669"/>
    <property type="project" value="UniProtKB-KW"/>
</dbReference>
<keyword evidence="2" id="KW-1185">Reference proteome</keyword>
<dbReference type="OrthoDB" id="354351at2759"/>
<dbReference type="AlphaFoldDB" id="A0A210QPD4"/>
<gene>
    <name evidence="1" type="ORF">KP79_PYT18286</name>
</gene>
<evidence type="ECO:0000313" key="2">
    <source>
        <dbReference type="Proteomes" id="UP000242188"/>
    </source>
</evidence>
<name>A0A210QPD4_MIZYE</name>
<dbReference type="EMBL" id="NEDP02002573">
    <property type="protein sequence ID" value="OWF50571.1"/>
    <property type="molecule type" value="Genomic_DNA"/>
</dbReference>
<organism evidence="1 2">
    <name type="scientific">Mizuhopecten yessoensis</name>
    <name type="common">Japanese scallop</name>
    <name type="synonym">Patinopecten yessoensis</name>
    <dbReference type="NCBI Taxonomy" id="6573"/>
    <lineage>
        <taxon>Eukaryota</taxon>
        <taxon>Metazoa</taxon>
        <taxon>Spiralia</taxon>
        <taxon>Lophotrochozoa</taxon>
        <taxon>Mollusca</taxon>
        <taxon>Bivalvia</taxon>
        <taxon>Autobranchia</taxon>
        <taxon>Pteriomorphia</taxon>
        <taxon>Pectinida</taxon>
        <taxon>Pectinoidea</taxon>
        <taxon>Pectinidae</taxon>
        <taxon>Mizuhopecten</taxon>
    </lineage>
</organism>